<proteinExistence type="predicted"/>
<reference evidence="2" key="1">
    <citation type="submission" date="2021-09" db="EMBL/GenBank/DDBJ databases">
        <authorList>
            <consortium name="AG Swart"/>
            <person name="Singh M."/>
            <person name="Singh A."/>
            <person name="Seah K."/>
            <person name="Emmerich C."/>
        </authorList>
    </citation>
    <scope>NUCLEOTIDE SEQUENCE</scope>
    <source>
        <strain evidence="2">ATCC30299</strain>
    </source>
</reference>
<evidence type="ECO:0000313" key="2">
    <source>
        <dbReference type="EMBL" id="CAG9314274.1"/>
    </source>
</evidence>
<dbReference type="InterPro" id="IPR050113">
    <property type="entry name" value="Ub_conjugating_enzyme"/>
</dbReference>
<name>A0AAU9J0X8_9CILI</name>
<dbReference type="SMART" id="SM00212">
    <property type="entry name" value="UBCc"/>
    <property type="match status" value="1"/>
</dbReference>
<dbReference type="EMBL" id="CAJZBQ010000011">
    <property type="protein sequence ID" value="CAG9314274.1"/>
    <property type="molecule type" value="Genomic_DNA"/>
</dbReference>
<dbReference type="AlphaFoldDB" id="A0AAU9J0X8"/>
<sequence>MDRILQEFNKLMENPIKGIEINLGQDMLHWNGLLIGPPETPFEGGNFRFDIIFPSNFPVSPPEFFFRTRIYHPNVNSEGKVCSEILSVAWRPGISMRAVLCAICHLLAEPCPEQGYVNDACNTMRANVSAYEREAKRYTADFAK</sequence>
<protein>
    <recommendedName>
        <fullName evidence="1">UBC core domain-containing protein</fullName>
    </recommendedName>
</protein>
<keyword evidence="3" id="KW-1185">Reference proteome</keyword>
<evidence type="ECO:0000313" key="3">
    <source>
        <dbReference type="Proteomes" id="UP001162131"/>
    </source>
</evidence>
<dbReference type="InterPro" id="IPR016135">
    <property type="entry name" value="UBQ-conjugating_enzyme/RWD"/>
</dbReference>
<dbReference type="Proteomes" id="UP001162131">
    <property type="component" value="Unassembled WGS sequence"/>
</dbReference>
<comment type="caution">
    <text evidence="2">The sequence shown here is derived from an EMBL/GenBank/DDBJ whole genome shotgun (WGS) entry which is preliminary data.</text>
</comment>
<dbReference type="PROSITE" id="PS50127">
    <property type="entry name" value="UBC_2"/>
    <property type="match status" value="1"/>
</dbReference>
<feature type="domain" description="UBC core" evidence="1">
    <location>
        <begin position="1"/>
        <end position="144"/>
    </location>
</feature>
<dbReference type="PANTHER" id="PTHR24067">
    <property type="entry name" value="UBIQUITIN-CONJUGATING ENZYME E2"/>
    <property type="match status" value="1"/>
</dbReference>
<accession>A0AAU9J0X8</accession>
<dbReference type="SUPFAM" id="SSF54495">
    <property type="entry name" value="UBC-like"/>
    <property type="match status" value="1"/>
</dbReference>
<organism evidence="2 3">
    <name type="scientific">Blepharisma stoltei</name>
    <dbReference type="NCBI Taxonomy" id="1481888"/>
    <lineage>
        <taxon>Eukaryota</taxon>
        <taxon>Sar</taxon>
        <taxon>Alveolata</taxon>
        <taxon>Ciliophora</taxon>
        <taxon>Postciliodesmatophora</taxon>
        <taxon>Heterotrichea</taxon>
        <taxon>Heterotrichida</taxon>
        <taxon>Blepharismidae</taxon>
        <taxon>Blepharisma</taxon>
    </lineage>
</organism>
<gene>
    <name evidence="2" type="ORF">BSTOLATCC_MIC10069</name>
</gene>
<dbReference type="InterPro" id="IPR000608">
    <property type="entry name" value="UBC"/>
</dbReference>
<dbReference type="Pfam" id="PF00179">
    <property type="entry name" value="UQ_con"/>
    <property type="match status" value="1"/>
</dbReference>
<evidence type="ECO:0000259" key="1">
    <source>
        <dbReference type="PROSITE" id="PS50127"/>
    </source>
</evidence>
<dbReference type="Gene3D" id="3.10.110.10">
    <property type="entry name" value="Ubiquitin Conjugating Enzyme"/>
    <property type="match status" value="1"/>
</dbReference>